<evidence type="ECO:0000313" key="3">
    <source>
        <dbReference type="Proteomes" id="UP000053327"/>
    </source>
</evidence>
<evidence type="ECO:0000313" key="2">
    <source>
        <dbReference type="EMBL" id="KMZ88596.1"/>
    </source>
</evidence>
<name>A0A0J9T0P0_PLAV1</name>
<dbReference type="AlphaFoldDB" id="A0A0J9T0P0"/>
<evidence type="ECO:0000256" key="1">
    <source>
        <dbReference type="SAM" id="MobiDB-lite"/>
    </source>
</evidence>
<sequence>MSEYSLNIRQLRKLYPVLHEIWDIYEEFDENVYRNRENTSDAIACDAITETLNNDKENYHNICMKLAKNLKKICNNKQHCKPNPERCFNLNNWIYNLIKSKNLDIEIIKLIFHSNMYFLYGSNYENICPFYSYDEIYKDPIKMIMLNIFHTNMNIIRKILLGNIDSIHCSCQKYVNEGVKIYKHMKNAYCSRDKAFENDKTCKELEKFMFSYNEYLYNDVGIRKKIPSLEDGNPVKLLGCDSDEATQETEYSETSQALQQPVKIHTSQDTETNNSKSSLSPTVSTALGTMAGASSIIALLYKVHTTFHLNI</sequence>
<reference evidence="2 3" key="1">
    <citation type="submission" date="2011-08" db="EMBL/GenBank/DDBJ databases">
        <title>The Genome Sequence of Plasmodium vivax Brazil I.</title>
        <authorList>
            <consortium name="The Broad Institute Genome Sequencing Platform"/>
            <consortium name="The Broad Institute Genome Sequencing Center for Infectious Disease"/>
            <person name="Neafsey D."/>
            <person name="Carlton J."/>
            <person name="Barnwell J."/>
            <person name="Collins W."/>
            <person name="Escalante A."/>
            <person name="Mullikin J."/>
            <person name="Saul A."/>
            <person name="Guigo R."/>
            <person name="Camara F."/>
            <person name="Young S.K."/>
            <person name="Zeng Q."/>
            <person name="Gargeya S."/>
            <person name="Fitzgerald M."/>
            <person name="Haas B."/>
            <person name="Abouelleil A."/>
            <person name="Alvarado L."/>
            <person name="Arachchi H.M."/>
            <person name="Berlin A."/>
            <person name="Brown A."/>
            <person name="Chapman S.B."/>
            <person name="Chen Z."/>
            <person name="Dunbar C."/>
            <person name="Freedman E."/>
            <person name="Gearin G."/>
            <person name="Gellesch M."/>
            <person name="Goldberg J."/>
            <person name="Griggs A."/>
            <person name="Gujja S."/>
            <person name="Heiman D."/>
            <person name="Howarth C."/>
            <person name="Larson L."/>
            <person name="Lui A."/>
            <person name="MacDonald P.J.P."/>
            <person name="Montmayeur A."/>
            <person name="Murphy C."/>
            <person name="Neiman D."/>
            <person name="Pearson M."/>
            <person name="Priest M."/>
            <person name="Roberts A."/>
            <person name="Saif S."/>
            <person name="Shea T."/>
            <person name="Shenoy N."/>
            <person name="Sisk P."/>
            <person name="Stolte C."/>
            <person name="Sykes S."/>
            <person name="Wortman J."/>
            <person name="Nusbaum C."/>
            <person name="Birren B."/>
        </authorList>
    </citation>
    <scope>NUCLEOTIDE SEQUENCE [LARGE SCALE GENOMIC DNA]</scope>
    <source>
        <strain evidence="2 3">Brazil I</strain>
    </source>
</reference>
<organism evidence="2 3">
    <name type="scientific">Plasmodium vivax (strain Brazil I)</name>
    <dbReference type="NCBI Taxonomy" id="1033975"/>
    <lineage>
        <taxon>Eukaryota</taxon>
        <taxon>Sar</taxon>
        <taxon>Alveolata</taxon>
        <taxon>Apicomplexa</taxon>
        <taxon>Aconoidasida</taxon>
        <taxon>Haemosporida</taxon>
        <taxon>Plasmodiidae</taxon>
        <taxon>Plasmodium</taxon>
        <taxon>Plasmodium (Plasmodium)</taxon>
    </lineage>
</organism>
<dbReference type="EMBL" id="KQ234761">
    <property type="protein sequence ID" value="KMZ88596.1"/>
    <property type="molecule type" value="Genomic_DNA"/>
</dbReference>
<dbReference type="Proteomes" id="UP000053327">
    <property type="component" value="Unassembled WGS sequence"/>
</dbReference>
<protein>
    <submittedName>
        <fullName evidence="2">Uncharacterized protein</fullName>
    </submittedName>
</protein>
<proteinExistence type="predicted"/>
<feature type="region of interest" description="Disordered" evidence="1">
    <location>
        <begin position="252"/>
        <end position="282"/>
    </location>
</feature>
<accession>A0A0J9T0P0</accession>
<gene>
    <name evidence="2" type="ORF">PVBG_04805</name>
</gene>